<dbReference type="PANTHER" id="PTHR10657:SF4">
    <property type="entry name" value="PEPTIDYL-PROLYL CIS-TRANS ISOMERASE-RELATED"/>
    <property type="match status" value="1"/>
</dbReference>
<dbReference type="OrthoDB" id="2530521at2759"/>
<dbReference type="GO" id="GO:0003755">
    <property type="term" value="F:peptidyl-prolyl cis-trans isomerase activity"/>
    <property type="evidence" value="ECO:0007669"/>
    <property type="project" value="UniProtKB-KW"/>
</dbReference>
<comment type="subcellular location">
    <subcellularLocation>
        <location evidence="3">Host cytoplasm</location>
    </subcellularLocation>
    <subcellularLocation>
        <location evidence="2">Host nucleus</location>
    </subcellularLocation>
</comment>
<organism evidence="15 17">
    <name type="scientific">Plasmodiophora brassicae</name>
    <name type="common">Clubroot disease agent</name>
    <dbReference type="NCBI Taxonomy" id="37360"/>
    <lineage>
        <taxon>Eukaryota</taxon>
        <taxon>Sar</taxon>
        <taxon>Rhizaria</taxon>
        <taxon>Endomyxa</taxon>
        <taxon>Phytomyxea</taxon>
        <taxon>Plasmodiophorida</taxon>
        <taxon>Plasmodiophoridae</taxon>
        <taxon>Plasmodiophora</taxon>
    </lineage>
</organism>
<dbReference type="InterPro" id="IPR008984">
    <property type="entry name" value="SMAD_FHA_dom_sf"/>
</dbReference>
<feature type="region of interest" description="Disordered" evidence="12">
    <location>
        <begin position="146"/>
        <end position="185"/>
    </location>
</feature>
<evidence type="ECO:0000256" key="8">
    <source>
        <dbReference type="ARBA" id="ARBA00023235"/>
    </source>
</evidence>
<dbReference type="SUPFAM" id="SSF54534">
    <property type="entry name" value="FKBP-like"/>
    <property type="match status" value="1"/>
</dbReference>
<geneLocation type="mitochondrion" evidence="16"/>
<evidence type="ECO:0000256" key="6">
    <source>
        <dbReference type="ARBA" id="ARBA00023110"/>
    </source>
</evidence>
<dbReference type="PROSITE" id="PS50198">
    <property type="entry name" value="PPIC_PPIASE_2"/>
    <property type="match status" value="1"/>
</dbReference>
<evidence type="ECO:0000256" key="11">
    <source>
        <dbReference type="PROSITE-ProRule" id="PRU00278"/>
    </source>
</evidence>
<dbReference type="Proteomes" id="UP000039324">
    <property type="component" value="Unassembled WGS sequence"/>
</dbReference>
<evidence type="ECO:0000313" key="17">
    <source>
        <dbReference type="Proteomes" id="UP000039324"/>
    </source>
</evidence>
<evidence type="ECO:0000259" key="14">
    <source>
        <dbReference type="PROSITE" id="PS50198"/>
    </source>
</evidence>
<feature type="compositionally biased region" description="Basic and acidic residues" evidence="12">
    <location>
        <begin position="152"/>
        <end position="161"/>
    </location>
</feature>
<dbReference type="EMBL" id="OVEO01000011">
    <property type="protein sequence ID" value="SPQ99198.1"/>
    <property type="molecule type" value="Genomic_DNA"/>
</dbReference>
<evidence type="ECO:0000256" key="2">
    <source>
        <dbReference type="ARBA" id="ARBA00004147"/>
    </source>
</evidence>
<evidence type="ECO:0000256" key="9">
    <source>
        <dbReference type="ARBA" id="ARBA00054022"/>
    </source>
</evidence>
<dbReference type="GO" id="GO:0030430">
    <property type="term" value="C:host cell cytoplasm"/>
    <property type="evidence" value="ECO:0007669"/>
    <property type="project" value="UniProtKB-SubCell"/>
</dbReference>
<evidence type="ECO:0000256" key="1">
    <source>
        <dbReference type="ARBA" id="ARBA00000971"/>
    </source>
</evidence>
<dbReference type="GO" id="GO:0005634">
    <property type="term" value="C:nucleus"/>
    <property type="evidence" value="ECO:0007669"/>
    <property type="project" value="TreeGrafter"/>
</dbReference>
<comment type="catalytic activity">
    <reaction evidence="1">
        <text>[protein]-peptidylproline (omega=180) = [protein]-peptidylproline (omega=0)</text>
        <dbReference type="Rhea" id="RHEA:16237"/>
        <dbReference type="Rhea" id="RHEA-COMP:10747"/>
        <dbReference type="Rhea" id="RHEA-COMP:10748"/>
        <dbReference type="ChEBI" id="CHEBI:83833"/>
        <dbReference type="ChEBI" id="CHEBI:83834"/>
        <dbReference type="EC" id="5.2.1.8"/>
    </reaction>
</comment>
<dbReference type="InterPro" id="IPR000297">
    <property type="entry name" value="PPIase_PpiC"/>
</dbReference>
<comment type="function">
    <text evidence="9">Peptidyl-prolyl cis/trans isomerase (PPIase) that acts as a key virulence factor by promoting host leukocyte transformation. Binds to and isomerizes specific phosphorylated Ser/Thr-Pro (pSer/Thr-Pro) motifs in a subset of proteins, resulting in conformational changes in the proteins. Promotes host leukocyte transformation by binding to phosphorylated host FBXW7, disrupting dimerization and promoting FBXW7 autoubiquitination and subsequent degradation. Degradation of host FBXW7, leads to stabilization of JUN, which promotes cell transformation.</text>
</comment>
<evidence type="ECO:0000313" key="16">
    <source>
        <dbReference type="EMBL" id="SPQ99198.1"/>
    </source>
</evidence>
<evidence type="ECO:0000256" key="4">
    <source>
        <dbReference type="ARBA" id="ARBA00013194"/>
    </source>
</evidence>
<dbReference type="FunFam" id="3.10.50.40:FF:000010">
    <property type="entry name" value="Peptidyl-prolyl cis-trans isomerase Pin1"/>
    <property type="match status" value="1"/>
</dbReference>
<dbReference type="InterPro" id="IPR051370">
    <property type="entry name" value="PPIase_Pin1"/>
</dbReference>
<dbReference type="GO" id="GO:0042025">
    <property type="term" value="C:host cell nucleus"/>
    <property type="evidence" value="ECO:0007669"/>
    <property type="project" value="UniProtKB-SubCell"/>
</dbReference>
<dbReference type="Gene3D" id="2.60.200.20">
    <property type="match status" value="1"/>
</dbReference>
<dbReference type="SMART" id="SM00240">
    <property type="entry name" value="FHA"/>
    <property type="match status" value="1"/>
</dbReference>
<keyword evidence="17" id="KW-1185">Reference proteome</keyword>
<reference evidence="16 18" key="2">
    <citation type="submission" date="2018-03" db="EMBL/GenBank/DDBJ databases">
        <authorList>
            <person name="Fogelqvist J."/>
        </authorList>
    </citation>
    <scope>NUCLEOTIDE SEQUENCE [LARGE SCALE GENOMIC DNA]</scope>
</reference>
<dbReference type="AlphaFoldDB" id="A0A0G4IM54"/>
<evidence type="ECO:0000256" key="7">
    <source>
        <dbReference type="ARBA" id="ARBA00023200"/>
    </source>
</evidence>
<dbReference type="InterPro" id="IPR046357">
    <property type="entry name" value="PPIase_dom_sf"/>
</dbReference>
<accession>A0A0G4IM54</accession>
<dbReference type="Pfam" id="PF00639">
    <property type="entry name" value="Rotamase"/>
    <property type="match status" value="1"/>
</dbReference>
<feature type="domain" description="PpiC" evidence="14">
    <location>
        <begin position="181"/>
        <end position="292"/>
    </location>
</feature>
<dbReference type="EMBL" id="CDSF01000057">
    <property type="protein sequence ID" value="CEO96263.1"/>
    <property type="molecule type" value="Genomic_DNA"/>
</dbReference>
<proteinExistence type="predicted"/>
<evidence type="ECO:0000313" key="18">
    <source>
        <dbReference type="Proteomes" id="UP000290189"/>
    </source>
</evidence>
<sequence length="292" mass="32224">MIFCVRPRPSFFCWKQSSEPSDAAAARRESRSRGAMSARSCHPKAALNVFRGGKFYKQVAIGASDSMTFGRDEFKCDHVLVHPSASDIHAMFTHDEHGHLQLIDLGSEHGTSVGDERLPANSPRTLADGDVIKFGESTRKYVLSLEGNLPEKPGRPSDLARESSSNGNAKKRRREPDESPPEQIRASHILVKHVGSRNPSSWREKDITRSEDDALRAITSFRKAIVSGDRTFEDIARSESDCSSHSRSGDLGKFAKGKMQKAFEEVAFSLKISELSGPVFTNSGIHLIKRTG</sequence>
<keyword evidence="5" id="KW-1048">Host nucleus</keyword>
<gene>
    <name evidence="15" type="ORF">PBRA_004934</name>
    <name evidence="16" type="ORF">PLBR_LOCUS6413</name>
</gene>
<evidence type="ECO:0000256" key="3">
    <source>
        <dbReference type="ARBA" id="ARBA00004192"/>
    </source>
</evidence>
<keyword evidence="8 11" id="KW-0413">Isomerase</keyword>
<keyword evidence="7" id="KW-1035">Host cytoplasm</keyword>
<evidence type="ECO:0000259" key="13">
    <source>
        <dbReference type="PROSITE" id="PS50006"/>
    </source>
</evidence>
<keyword evidence="16" id="KW-0496">Mitochondrion</keyword>
<evidence type="ECO:0000313" key="15">
    <source>
        <dbReference type="EMBL" id="CEO96263.1"/>
    </source>
</evidence>
<evidence type="ECO:0000256" key="10">
    <source>
        <dbReference type="ARBA" id="ARBA00066165"/>
    </source>
</evidence>
<evidence type="ECO:0000256" key="12">
    <source>
        <dbReference type="SAM" id="MobiDB-lite"/>
    </source>
</evidence>
<dbReference type="InterPro" id="IPR000253">
    <property type="entry name" value="FHA_dom"/>
</dbReference>
<dbReference type="Pfam" id="PF00498">
    <property type="entry name" value="FHA"/>
    <property type="match status" value="1"/>
</dbReference>
<dbReference type="GO" id="GO:0005829">
    <property type="term" value="C:cytosol"/>
    <property type="evidence" value="ECO:0007669"/>
    <property type="project" value="TreeGrafter"/>
</dbReference>
<dbReference type="Gene3D" id="3.10.50.40">
    <property type="match status" value="1"/>
</dbReference>
<dbReference type="EC" id="5.2.1.8" evidence="4"/>
<dbReference type="SUPFAM" id="SSF49879">
    <property type="entry name" value="SMAD/FHA domain"/>
    <property type="match status" value="1"/>
</dbReference>
<reference evidence="15 17" key="1">
    <citation type="submission" date="2015-02" db="EMBL/GenBank/DDBJ databases">
        <authorList>
            <person name="Chooi Y.-H."/>
        </authorList>
    </citation>
    <scope>NUCLEOTIDE SEQUENCE [LARGE SCALE GENOMIC DNA]</scope>
    <source>
        <strain evidence="15">E3</strain>
    </source>
</reference>
<evidence type="ECO:0000256" key="5">
    <source>
        <dbReference type="ARBA" id="ARBA00022562"/>
    </source>
</evidence>
<comment type="subunit">
    <text evidence="10">Interacts with host FBXW7; leading to FBXW7 autoubiquitination and subsequent degradation.</text>
</comment>
<dbReference type="STRING" id="37360.A0A0G4IM54"/>
<dbReference type="Proteomes" id="UP000290189">
    <property type="component" value="Unassembled WGS sequence"/>
</dbReference>
<dbReference type="PROSITE" id="PS50006">
    <property type="entry name" value="FHA_DOMAIN"/>
    <property type="match status" value="1"/>
</dbReference>
<protein>
    <recommendedName>
        <fullName evidence="4">peptidylprolyl isomerase</fullName>
        <ecNumber evidence="4">5.2.1.8</ecNumber>
    </recommendedName>
</protein>
<keyword evidence="6 11" id="KW-0697">Rotamase</keyword>
<dbReference type="PANTHER" id="PTHR10657">
    <property type="entry name" value="PEPTIDYL-PROLYL CIS-TRANS ISOMERASE"/>
    <property type="match status" value="1"/>
</dbReference>
<name>A0A0G4IM54_PLABS</name>
<feature type="domain" description="FHA" evidence="13">
    <location>
        <begin position="67"/>
        <end position="118"/>
    </location>
</feature>